<dbReference type="PANTHER" id="PTHR43685:SF2">
    <property type="entry name" value="GLYCOSYLTRANSFERASE 2-LIKE DOMAIN-CONTAINING PROTEIN"/>
    <property type="match status" value="1"/>
</dbReference>
<dbReference type="Proteomes" id="UP000177870">
    <property type="component" value="Chromosome"/>
</dbReference>
<dbReference type="Pfam" id="PF00535">
    <property type="entry name" value="Glycos_transf_2"/>
    <property type="match status" value="1"/>
</dbReference>
<evidence type="ECO:0000313" key="3">
    <source>
        <dbReference type="Proteomes" id="UP000177870"/>
    </source>
</evidence>
<dbReference type="OrthoDB" id="396512at2"/>
<dbReference type="CDD" id="cd00761">
    <property type="entry name" value="Glyco_tranf_GTA_type"/>
    <property type="match status" value="1"/>
</dbReference>
<dbReference type="SUPFAM" id="SSF53448">
    <property type="entry name" value="Nucleotide-diphospho-sugar transferases"/>
    <property type="match status" value="1"/>
</dbReference>
<proteinExistence type="predicted"/>
<dbReference type="InterPro" id="IPR029044">
    <property type="entry name" value="Nucleotide-diphossugar_trans"/>
</dbReference>
<dbReference type="Gene3D" id="3.90.550.10">
    <property type="entry name" value="Spore Coat Polysaccharide Biosynthesis Protein SpsA, Chain A"/>
    <property type="match status" value="1"/>
</dbReference>
<dbReference type="InterPro" id="IPR050834">
    <property type="entry name" value="Glycosyltransf_2"/>
</dbReference>
<protein>
    <submittedName>
        <fullName evidence="2">Glycosyl transferase</fullName>
    </submittedName>
</protein>
<gene>
    <name evidence="2" type="ORF">BJP34_24185</name>
</gene>
<feature type="domain" description="Glycosyltransferase 2-like" evidence="1">
    <location>
        <begin position="9"/>
        <end position="166"/>
    </location>
</feature>
<dbReference type="PANTHER" id="PTHR43685">
    <property type="entry name" value="GLYCOSYLTRANSFERASE"/>
    <property type="match status" value="1"/>
</dbReference>
<dbReference type="InterPro" id="IPR001173">
    <property type="entry name" value="Glyco_trans_2-like"/>
</dbReference>
<dbReference type="STRING" id="1458985.BJP34_24185"/>
<dbReference type="RefSeq" id="WP_070394547.1">
    <property type="nucleotide sequence ID" value="NZ_CP017599.1"/>
</dbReference>
<evidence type="ECO:0000313" key="2">
    <source>
        <dbReference type="EMBL" id="AOX02123.1"/>
    </source>
</evidence>
<dbReference type="GO" id="GO:0016740">
    <property type="term" value="F:transferase activity"/>
    <property type="evidence" value="ECO:0007669"/>
    <property type="project" value="UniProtKB-KW"/>
</dbReference>
<sequence>MQDMKPVAICIPTYNQAQYLWESVGSACGQTYPNVEVWVSDDASTDETPEVMAQLCQQFSQVRYYRQPKNLGMAANNNWVLKQPNTEFIVRLDSDDALLPNYVETLLPLLENHPEAGYAHSAVQEIDERSNNRDVRRIARQHEFQSADDSLRAAVFGVKVAANIAMFRAEALPAVRFYEDSPDFTQDYNMWVRMADAGYGNVYANEILARYRVWTDAKNLRPKRKNIELQGCIRVFEDSILPGFKRRGWDTKVIENQRRKLALRHTAYCYRPLFNDVERAELIALLKELGDSPALRFRMFLSRLGFRAVFEWTISMELRLKGMVKGWLSTLQSYLRSQTAG</sequence>
<keyword evidence="2" id="KW-0808">Transferase</keyword>
<organism evidence="2 3">
    <name type="scientific">Moorena producens PAL-8-15-08-1</name>
    <dbReference type="NCBI Taxonomy" id="1458985"/>
    <lineage>
        <taxon>Bacteria</taxon>
        <taxon>Bacillati</taxon>
        <taxon>Cyanobacteriota</taxon>
        <taxon>Cyanophyceae</taxon>
        <taxon>Coleofasciculales</taxon>
        <taxon>Coleofasciculaceae</taxon>
        <taxon>Moorena</taxon>
    </lineage>
</organism>
<accession>A0A1D8TX41</accession>
<dbReference type="EMBL" id="CP017599">
    <property type="protein sequence ID" value="AOX02123.1"/>
    <property type="molecule type" value="Genomic_DNA"/>
</dbReference>
<reference evidence="3" key="1">
    <citation type="submission" date="2016-10" db="EMBL/GenBank/DDBJ databases">
        <title>Comparative genomics uncovers the prolific and rare metabolic potential of the cyanobacterial genus Moorea.</title>
        <authorList>
            <person name="Leao T."/>
            <person name="Castelao G."/>
            <person name="Korobeynikov A."/>
            <person name="Monroe E.A."/>
            <person name="Podell S."/>
            <person name="Glukhov E."/>
            <person name="Allen E."/>
            <person name="Gerwick W.H."/>
            <person name="Gerwick L."/>
        </authorList>
    </citation>
    <scope>NUCLEOTIDE SEQUENCE [LARGE SCALE GENOMIC DNA]</scope>
    <source>
        <strain evidence="3">PAL-8-15-08-1</strain>
    </source>
</reference>
<name>A0A1D8TX41_9CYAN</name>
<evidence type="ECO:0000259" key="1">
    <source>
        <dbReference type="Pfam" id="PF00535"/>
    </source>
</evidence>
<dbReference type="KEGG" id="mpro:BJP34_24185"/>
<dbReference type="AlphaFoldDB" id="A0A1D8TX41"/>